<gene>
    <name evidence="1" type="ORF">Cfor_11885</name>
</gene>
<keyword evidence="2" id="KW-1185">Reference proteome</keyword>
<evidence type="ECO:0000313" key="1">
    <source>
        <dbReference type="EMBL" id="GFG34520.1"/>
    </source>
</evidence>
<comment type="caution">
    <text evidence="1">The sequence shown here is derived from an EMBL/GenBank/DDBJ whole genome shotgun (WGS) entry which is preliminary data.</text>
</comment>
<reference evidence="2" key="1">
    <citation type="submission" date="2020-01" db="EMBL/GenBank/DDBJ databases">
        <title>Draft genome sequence of the Termite Coptotermes fromosanus.</title>
        <authorList>
            <person name="Itakura S."/>
            <person name="Yosikawa Y."/>
            <person name="Umezawa K."/>
        </authorList>
    </citation>
    <scope>NUCLEOTIDE SEQUENCE [LARGE SCALE GENOMIC DNA]</scope>
</reference>
<proteinExistence type="predicted"/>
<dbReference type="SUPFAM" id="SSF53474">
    <property type="entry name" value="alpha/beta-Hydrolases"/>
    <property type="match status" value="1"/>
</dbReference>
<dbReference type="EMBL" id="BLKM01000490">
    <property type="protein sequence ID" value="GFG34520.1"/>
    <property type="molecule type" value="Genomic_DNA"/>
</dbReference>
<dbReference type="Pfam" id="PF02089">
    <property type="entry name" value="Palm_thioest"/>
    <property type="match status" value="1"/>
</dbReference>
<name>A0A6L2PSA8_COPFO</name>
<accession>A0A6L2PSA8</accession>
<sequence length="60" mass="6579">MALNVVVEDIKNGFLLNGNKQVEDIFKQLANGLVLKDGFNAFGCCQGGQFLYVDCPVIAW</sequence>
<dbReference type="Gene3D" id="3.40.50.1820">
    <property type="entry name" value="alpha/beta hydrolase"/>
    <property type="match status" value="1"/>
</dbReference>
<protein>
    <submittedName>
        <fullName evidence="1">Uncharacterized protein</fullName>
    </submittedName>
</protein>
<dbReference type="OrthoDB" id="10263094at2759"/>
<dbReference type="AlphaFoldDB" id="A0A6L2PSA8"/>
<organism evidence="1 2">
    <name type="scientific">Coptotermes formosanus</name>
    <name type="common">Formosan subterranean termite</name>
    <dbReference type="NCBI Taxonomy" id="36987"/>
    <lineage>
        <taxon>Eukaryota</taxon>
        <taxon>Metazoa</taxon>
        <taxon>Ecdysozoa</taxon>
        <taxon>Arthropoda</taxon>
        <taxon>Hexapoda</taxon>
        <taxon>Insecta</taxon>
        <taxon>Pterygota</taxon>
        <taxon>Neoptera</taxon>
        <taxon>Polyneoptera</taxon>
        <taxon>Dictyoptera</taxon>
        <taxon>Blattodea</taxon>
        <taxon>Blattoidea</taxon>
        <taxon>Termitoidae</taxon>
        <taxon>Rhinotermitidae</taxon>
        <taxon>Coptotermes</taxon>
    </lineage>
</organism>
<dbReference type="Proteomes" id="UP000502823">
    <property type="component" value="Unassembled WGS sequence"/>
</dbReference>
<dbReference type="InParanoid" id="A0A6L2PSA8"/>
<evidence type="ECO:0000313" key="2">
    <source>
        <dbReference type="Proteomes" id="UP000502823"/>
    </source>
</evidence>
<dbReference type="InterPro" id="IPR029058">
    <property type="entry name" value="AB_hydrolase_fold"/>
</dbReference>